<evidence type="ECO:0000313" key="2">
    <source>
        <dbReference type="Proteomes" id="UP000251617"/>
    </source>
</evidence>
<gene>
    <name evidence="1" type="ORF">C1S65_16705</name>
</gene>
<name>A0AAD0LAI5_PSEPU</name>
<protein>
    <submittedName>
        <fullName evidence="1">DUF3037 domain-containing protein</fullName>
    </submittedName>
</protein>
<dbReference type="EMBL" id="CP030750">
    <property type="protein sequence ID" value="AXA25675.1"/>
    <property type="molecule type" value="Genomic_DNA"/>
</dbReference>
<dbReference type="Proteomes" id="UP000251617">
    <property type="component" value="Chromosome"/>
</dbReference>
<dbReference type="InterPro" id="IPR021398">
    <property type="entry name" value="DUF3037"/>
</dbReference>
<proteinExistence type="predicted"/>
<dbReference type="RefSeq" id="WP_112898646.1">
    <property type="nucleotide sequence ID" value="NZ_CP030750.1"/>
</dbReference>
<reference evidence="1 2" key="1">
    <citation type="submission" date="2018-06" db="EMBL/GenBank/DDBJ databases">
        <title>The genome of Pseudomonas putida NX-1, a lignin degrader.</title>
        <authorList>
            <person name="Xu Z."/>
        </authorList>
    </citation>
    <scope>NUCLEOTIDE SEQUENCE [LARGE SCALE GENOMIC DNA]</scope>
    <source>
        <strain evidence="1 2">NX-1</strain>
    </source>
</reference>
<sequence>MKYICNYSILRFLPYPETGEFVNIGVVLIANNGDFRFKIEKKRQRVTNFFPSLEAKIFLRARREIEAELDRLSGFFTSNRSDLSAILGTFKHLIHHRETMMRFSDPGTMAIENANDAINVLFDHYVNHSFANKEYQETVLERQLGKLLSSSNLKQKYSDLKLGSTDYAVKFPFVMVNGAEPVQALKPLHLGHDEPAKILEHGDAWIAKIRRLSATEDLARDTLFIAGPPEEGRPKLLKAFKEICDELKSFPGVRVTSTAETQTRILEEIRKGIPDTMH</sequence>
<dbReference type="AlphaFoldDB" id="A0AAD0LAI5"/>
<evidence type="ECO:0000313" key="1">
    <source>
        <dbReference type="EMBL" id="AXA25675.1"/>
    </source>
</evidence>
<organism evidence="1 2">
    <name type="scientific">Pseudomonas putida</name>
    <name type="common">Arthrobacter siderocapsulatus</name>
    <dbReference type="NCBI Taxonomy" id="303"/>
    <lineage>
        <taxon>Bacteria</taxon>
        <taxon>Pseudomonadati</taxon>
        <taxon>Pseudomonadota</taxon>
        <taxon>Gammaproteobacteria</taxon>
        <taxon>Pseudomonadales</taxon>
        <taxon>Pseudomonadaceae</taxon>
        <taxon>Pseudomonas</taxon>
    </lineage>
</organism>
<dbReference type="Pfam" id="PF11236">
    <property type="entry name" value="DUF3037"/>
    <property type="match status" value="1"/>
</dbReference>
<accession>A0AAD0LAI5</accession>